<sequence length="66" mass="7690">MPAAPSPARKCWVKSVKYLLPRVMMLLCCWWDGWQLPWLASALPSSSKTCGRSVVTWWWRACFVFI</sequence>
<accession>A0A2M4DIM3</accession>
<name>A0A2M4DIM3_ANODA</name>
<evidence type="ECO:0000313" key="1">
    <source>
        <dbReference type="EMBL" id="MBW76998.1"/>
    </source>
</evidence>
<dbReference type="EMBL" id="GGFL01012820">
    <property type="protein sequence ID" value="MBW76998.1"/>
    <property type="molecule type" value="Transcribed_RNA"/>
</dbReference>
<dbReference type="AlphaFoldDB" id="A0A2M4DIM3"/>
<reference evidence="1" key="1">
    <citation type="submission" date="2018-01" db="EMBL/GenBank/DDBJ databases">
        <title>An insight into the sialome of Amazonian anophelines.</title>
        <authorList>
            <person name="Ribeiro J.M."/>
            <person name="Scarpassa V."/>
            <person name="Calvo E."/>
        </authorList>
    </citation>
    <scope>NUCLEOTIDE SEQUENCE</scope>
</reference>
<protein>
    <submittedName>
        <fullName evidence="1">Putative secreted protein</fullName>
    </submittedName>
</protein>
<organism evidence="1">
    <name type="scientific">Anopheles darlingi</name>
    <name type="common">Mosquito</name>
    <dbReference type="NCBI Taxonomy" id="43151"/>
    <lineage>
        <taxon>Eukaryota</taxon>
        <taxon>Metazoa</taxon>
        <taxon>Ecdysozoa</taxon>
        <taxon>Arthropoda</taxon>
        <taxon>Hexapoda</taxon>
        <taxon>Insecta</taxon>
        <taxon>Pterygota</taxon>
        <taxon>Neoptera</taxon>
        <taxon>Endopterygota</taxon>
        <taxon>Diptera</taxon>
        <taxon>Nematocera</taxon>
        <taxon>Culicoidea</taxon>
        <taxon>Culicidae</taxon>
        <taxon>Anophelinae</taxon>
        <taxon>Anopheles</taxon>
    </lineage>
</organism>
<proteinExistence type="predicted"/>